<evidence type="ECO:0000313" key="2">
    <source>
        <dbReference type="EMBL" id="QIN77765.1"/>
    </source>
</evidence>
<keyword evidence="1" id="KW-1133">Transmembrane helix</keyword>
<accession>A0A6G8PUW5</accession>
<dbReference type="EMBL" id="CP045121">
    <property type="protein sequence ID" value="QIN77765.1"/>
    <property type="molecule type" value="Genomic_DNA"/>
</dbReference>
<organism evidence="2 3">
    <name type="scientific">Rubrobacter marinus</name>
    <dbReference type="NCBI Taxonomy" id="2653852"/>
    <lineage>
        <taxon>Bacteria</taxon>
        <taxon>Bacillati</taxon>
        <taxon>Actinomycetota</taxon>
        <taxon>Rubrobacteria</taxon>
        <taxon>Rubrobacterales</taxon>
        <taxon>Rubrobacteraceae</taxon>
        <taxon>Rubrobacter</taxon>
    </lineage>
</organism>
<evidence type="ECO:0008006" key="4">
    <source>
        <dbReference type="Google" id="ProtNLM"/>
    </source>
</evidence>
<dbReference type="Proteomes" id="UP000502706">
    <property type="component" value="Chromosome"/>
</dbReference>
<name>A0A6G8PUW5_9ACTN</name>
<keyword evidence="1" id="KW-0812">Transmembrane</keyword>
<keyword evidence="3" id="KW-1185">Reference proteome</keyword>
<keyword evidence="1" id="KW-0472">Membrane</keyword>
<evidence type="ECO:0000256" key="1">
    <source>
        <dbReference type="SAM" id="Phobius"/>
    </source>
</evidence>
<dbReference type="RefSeq" id="WP_166395446.1">
    <property type="nucleotide sequence ID" value="NZ_CP045121.1"/>
</dbReference>
<sequence>MTTWTYKQWGALIGALVMFSIALVGIGETALVVIFGIIGYFVGKFLDGELDVQDIQQRAQRRMSGG</sequence>
<gene>
    <name evidence="2" type="ORF">GBA65_03685</name>
</gene>
<proteinExistence type="predicted"/>
<dbReference type="KEGG" id="rmar:GBA65_03685"/>
<reference evidence="2 3" key="1">
    <citation type="submission" date="2019-10" db="EMBL/GenBank/DDBJ databases">
        <title>Rubrobacter sp nov SCSIO 52915 isolated from a deep-sea sediment in the South China Sea.</title>
        <authorList>
            <person name="Chen R.W."/>
        </authorList>
    </citation>
    <scope>NUCLEOTIDE SEQUENCE [LARGE SCALE GENOMIC DNA]</scope>
    <source>
        <strain evidence="2 3">SCSIO 52915</strain>
    </source>
</reference>
<evidence type="ECO:0000313" key="3">
    <source>
        <dbReference type="Proteomes" id="UP000502706"/>
    </source>
</evidence>
<feature type="transmembrane region" description="Helical" evidence="1">
    <location>
        <begin position="12"/>
        <end position="42"/>
    </location>
</feature>
<dbReference type="AlphaFoldDB" id="A0A6G8PUW5"/>
<protein>
    <recommendedName>
        <fullName evidence="4">Small integral membrane protein</fullName>
    </recommendedName>
</protein>